<evidence type="ECO:0000313" key="2">
    <source>
        <dbReference type="Proteomes" id="UP000308600"/>
    </source>
</evidence>
<sequence length="665" mass="71408">MSRRDSRASINARQNDALFEFENFKKKFLLANKHITKLNSTLSIRIEELNGQISMLYVENLRLRASEIALAAQLKREKEKSRKIMADAETATLNLTKHLSYLRQAFGIRPPTPTPAPPSPRARQRPAKPDPNQPPDPNSPVQGPRISRAPNIPGIQEDDEAALSTASLSDYEGKPRTPPNRRKSTKGSSSSSSSGSGSSSVAKSRLSASKLPLPLRVSSPPLTSDIQGTPMPAPIHLDLHSFASTSGKRKTSRRQSGMLDANAQQDALSVPRAPSPAFGSPIRRAAGLAEEEEEVAAANGAEVDVDEVEIETMLLKKERKKSKKDKEKEAEAPPEEIVVVKKRRAKDVVINEDELALEEAQNQPKGKQNRLKDVTNSPRTRAALLPICNSDVVSTASSSRTFLEPVPRPSQLPTPRSSISPTPGDEPQATIDAIAASGRERRARKSVNYAEPKLNTKMRKDDPPPGTTTTTTTTKKKRTSAAAVMSTAAFTTKSSSKSENVHAVSQLGYETNDTDIDAGARSSLDAPSQRPQDLNPLALRGIDGSVINPAMFPLPPSRPGSALASNHVPSPGPPVIRDGSSTSGSVKRKKSRHALVLSDEDDGSQADAEFGGLGVVGVRGASGWVNIEGRRKGTSGSGSGSESTGRRTMVVLQDVEDTRRHSMAI</sequence>
<gene>
    <name evidence="1" type="ORF">BDN72DRAFT_960128</name>
</gene>
<protein>
    <submittedName>
        <fullName evidence="1">Uncharacterized protein</fullName>
    </submittedName>
</protein>
<dbReference type="Proteomes" id="UP000308600">
    <property type="component" value="Unassembled WGS sequence"/>
</dbReference>
<dbReference type="EMBL" id="ML208347">
    <property type="protein sequence ID" value="TFK68629.1"/>
    <property type="molecule type" value="Genomic_DNA"/>
</dbReference>
<organism evidence="1 2">
    <name type="scientific">Pluteus cervinus</name>
    <dbReference type="NCBI Taxonomy" id="181527"/>
    <lineage>
        <taxon>Eukaryota</taxon>
        <taxon>Fungi</taxon>
        <taxon>Dikarya</taxon>
        <taxon>Basidiomycota</taxon>
        <taxon>Agaricomycotina</taxon>
        <taxon>Agaricomycetes</taxon>
        <taxon>Agaricomycetidae</taxon>
        <taxon>Agaricales</taxon>
        <taxon>Pluteineae</taxon>
        <taxon>Pluteaceae</taxon>
        <taxon>Pluteus</taxon>
    </lineage>
</organism>
<reference evidence="1 2" key="1">
    <citation type="journal article" date="2019" name="Nat. Ecol. Evol.">
        <title>Megaphylogeny resolves global patterns of mushroom evolution.</title>
        <authorList>
            <person name="Varga T."/>
            <person name="Krizsan K."/>
            <person name="Foldi C."/>
            <person name="Dima B."/>
            <person name="Sanchez-Garcia M."/>
            <person name="Sanchez-Ramirez S."/>
            <person name="Szollosi G.J."/>
            <person name="Szarkandi J.G."/>
            <person name="Papp V."/>
            <person name="Albert L."/>
            <person name="Andreopoulos W."/>
            <person name="Angelini C."/>
            <person name="Antonin V."/>
            <person name="Barry K.W."/>
            <person name="Bougher N.L."/>
            <person name="Buchanan P."/>
            <person name="Buyck B."/>
            <person name="Bense V."/>
            <person name="Catcheside P."/>
            <person name="Chovatia M."/>
            <person name="Cooper J."/>
            <person name="Damon W."/>
            <person name="Desjardin D."/>
            <person name="Finy P."/>
            <person name="Geml J."/>
            <person name="Haridas S."/>
            <person name="Hughes K."/>
            <person name="Justo A."/>
            <person name="Karasinski D."/>
            <person name="Kautmanova I."/>
            <person name="Kiss B."/>
            <person name="Kocsube S."/>
            <person name="Kotiranta H."/>
            <person name="LaButti K.M."/>
            <person name="Lechner B.E."/>
            <person name="Liimatainen K."/>
            <person name="Lipzen A."/>
            <person name="Lukacs Z."/>
            <person name="Mihaltcheva S."/>
            <person name="Morgado L.N."/>
            <person name="Niskanen T."/>
            <person name="Noordeloos M.E."/>
            <person name="Ohm R.A."/>
            <person name="Ortiz-Santana B."/>
            <person name="Ovrebo C."/>
            <person name="Racz N."/>
            <person name="Riley R."/>
            <person name="Savchenko A."/>
            <person name="Shiryaev A."/>
            <person name="Soop K."/>
            <person name="Spirin V."/>
            <person name="Szebenyi C."/>
            <person name="Tomsovsky M."/>
            <person name="Tulloss R.E."/>
            <person name="Uehling J."/>
            <person name="Grigoriev I.V."/>
            <person name="Vagvolgyi C."/>
            <person name="Papp T."/>
            <person name="Martin F.M."/>
            <person name="Miettinen O."/>
            <person name="Hibbett D.S."/>
            <person name="Nagy L.G."/>
        </authorList>
    </citation>
    <scope>NUCLEOTIDE SEQUENCE [LARGE SCALE GENOMIC DNA]</scope>
    <source>
        <strain evidence="1 2">NL-1719</strain>
    </source>
</reference>
<name>A0ACD3ATQ8_9AGAR</name>
<proteinExistence type="predicted"/>
<keyword evidence="2" id="KW-1185">Reference proteome</keyword>
<accession>A0ACD3ATQ8</accession>
<evidence type="ECO:0000313" key="1">
    <source>
        <dbReference type="EMBL" id="TFK68629.1"/>
    </source>
</evidence>